<feature type="compositionally biased region" description="Polar residues" evidence="1">
    <location>
        <begin position="75"/>
        <end position="86"/>
    </location>
</feature>
<organism evidence="2">
    <name type="scientific">Fusarium oxysporum f. sp. pisi HDV247</name>
    <dbReference type="NCBI Taxonomy" id="1080344"/>
    <lineage>
        <taxon>Eukaryota</taxon>
        <taxon>Fungi</taxon>
        <taxon>Dikarya</taxon>
        <taxon>Ascomycota</taxon>
        <taxon>Pezizomycotina</taxon>
        <taxon>Sordariomycetes</taxon>
        <taxon>Hypocreomycetidae</taxon>
        <taxon>Hypocreales</taxon>
        <taxon>Nectriaceae</taxon>
        <taxon>Fusarium</taxon>
        <taxon>Fusarium oxysporum species complex</taxon>
    </lineage>
</organism>
<feature type="compositionally biased region" description="Polar residues" evidence="1">
    <location>
        <begin position="102"/>
        <end position="128"/>
    </location>
</feature>
<evidence type="ECO:0000256" key="1">
    <source>
        <dbReference type="SAM" id="MobiDB-lite"/>
    </source>
</evidence>
<dbReference type="Proteomes" id="UP000030751">
    <property type="component" value="Unassembled WGS sequence"/>
</dbReference>
<gene>
    <name evidence="2" type="ORF">FOVG_14385</name>
</gene>
<accession>W9P353</accession>
<dbReference type="HOGENOM" id="CLU_1970664_0_0_1"/>
<dbReference type="EMBL" id="JH650981">
    <property type="protein sequence ID" value="EXA34405.1"/>
    <property type="molecule type" value="Genomic_DNA"/>
</dbReference>
<feature type="compositionally biased region" description="Polar residues" evidence="1">
    <location>
        <begin position="37"/>
        <end position="63"/>
    </location>
</feature>
<proteinExistence type="predicted"/>
<evidence type="ECO:0000313" key="2">
    <source>
        <dbReference type="EMBL" id="EXA34405.1"/>
    </source>
</evidence>
<reference evidence="2" key="1">
    <citation type="submission" date="2011-10" db="EMBL/GenBank/DDBJ databases">
        <title>The Genome Sequence of Fusarium oxysporum HDV247.</title>
        <authorList>
            <consortium name="The Broad Institute Genome Sequencing Platform"/>
            <person name="Ma L.-J."/>
            <person name="Gale L.R."/>
            <person name="Schwartz D.C."/>
            <person name="Zhou S."/>
            <person name="Corby-Kistler H."/>
            <person name="Young S.K."/>
            <person name="Zeng Q."/>
            <person name="Gargeya S."/>
            <person name="Fitzgerald M."/>
            <person name="Haas B."/>
            <person name="Abouelleil A."/>
            <person name="Alvarado L."/>
            <person name="Arachchi H.M."/>
            <person name="Berlin A."/>
            <person name="Brown A."/>
            <person name="Chapman S.B."/>
            <person name="Chen Z."/>
            <person name="Dunbar C."/>
            <person name="Freedman E."/>
            <person name="Gearin G."/>
            <person name="Goldberg J."/>
            <person name="Griggs A."/>
            <person name="Gujja S."/>
            <person name="Heiman D."/>
            <person name="Howarth C."/>
            <person name="Larson L."/>
            <person name="Lui A."/>
            <person name="MacDonald P.J.P."/>
            <person name="Montmayeur A."/>
            <person name="Murphy C."/>
            <person name="Neiman D."/>
            <person name="Pearson M."/>
            <person name="Priest M."/>
            <person name="Roberts A."/>
            <person name="Saif S."/>
            <person name="Shea T."/>
            <person name="Shenoy N."/>
            <person name="Sisk P."/>
            <person name="Stolte C."/>
            <person name="Sykes S."/>
            <person name="Wortman J."/>
            <person name="Nusbaum C."/>
            <person name="Birren B."/>
        </authorList>
    </citation>
    <scope>NUCLEOTIDE SEQUENCE [LARGE SCALE GENOMIC DNA]</scope>
    <source>
        <strain evidence="2">HDV247</strain>
    </source>
</reference>
<sequence>MGRECSFTGTAKSALDSVTNNKSLDIDLDDNEGVAQGQDSYYRQEQEEQGNSETSPPSTTVRATNGAPLAHVDLSQGTTASSTISADGSRPHDFGPELNDEIPSTLQPELSLRSMDTSAGSSGTDEVV</sequence>
<dbReference type="AlphaFoldDB" id="W9P353"/>
<protein>
    <submittedName>
        <fullName evidence="2">Uncharacterized protein</fullName>
    </submittedName>
</protein>
<name>W9P353_FUSOX</name>
<feature type="region of interest" description="Disordered" evidence="1">
    <location>
        <begin position="16"/>
        <end position="128"/>
    </location>
</feature>
<reference evidence="2" key="2">
    <citation type="submission" date="2012-05" db="EMBL/GenBank/DDBJ databases">
        <title>Annotation of the Genome Sequence of Fusarium oxysporum HDV247.</title>
        <authorList>
            <consortium name="The Broad Institute Genomics Platform"/>
            <person name="Ma L.-J."/>
            <person name="Corby-Kistler H."/>
            <person name="Broz K."/>
            <person name="Gale L.R."/>
            <person name="Jonkers W."/>
            <person name="O'Donnell K."/>
            <person name="Ploetz R."/>
            <person name="Steinberg C."/>
            <person name="Schwartz D.C."/>
            <person name="VanEtten H."/>
            <person name="Zhou S."/>
            <person name="Young S.K."/>
            <person name="Zeng Q."/>
            <person name="Gargeya S."/>
            <person name="Fitzgerald M."/>
            <person name="Abouelleil A."/>
            <person name="Alvarado L."/>
            <person name="Chapman S.B."/>
            <person name="Gainer-Dewar J."/>
            <person name="Goldberg J."/>
            <person name="Griggs A."/>
            <person name="Gujja S."/>
            <person name="Hansen M."/>
            <person name="Howarth C."/>
            <person name="Imamovic A."/>
            <person name="Ireland A."/>
            <person name="Larimer J."/>
            <person name="McCowan C."/>
            <person name="Murphy C."/>
            <person name="Pearson M."/>
            <person name="Poon T.W."/>
            <person name="Priest M."/>
            <person name="Roberts A."/>
            <person name="Saif S."/>
            <person name="Shea T."/>
            <person name="Sykes S."/>
            <person name="Wortman J."/>
            <person name="Nusbaum C."/>
            <person name="Birren B."/>
        </authorList>
    </citation>
    <scope>NUCLEOTIDE SEQUENCE</scope>
    <source>
        <strain evidence="2">HDV247</strain>
    </source>
</reference>